<evidence type="ECO:0000256" key="5">
    <source>
        <dbReference type="ARBA" id="ARBA00011886"/>
    </source>
</evidence>
<evidence type="ECO:0000256" key="2">
    <source>
        <dbReference type="ARBA" id="ARBA00005058"/>
    </source>
</evidence>
<dbReference type="InterPro" id="IPR011269">
    <property type="entry name" value="PUNP"/>
</dbReference>
<dbReference type="EC" id="2.4.2.1" evidence="5"/>
<sequence>MKLGIILGSGLGGLADALTDAERIPYAELEGFPQPSVAGHGGTLHLGTLSGLPVAVFQGRKHVYETGDARGMTVPIRWLKAQGAEALLVTNAAGSLNAEVGPGRLMAISDHINLLGVNPLTGPNDDAIGPRFLSMRDAYDPELRATLHAAARALDIDLAEGVYLATAGPTFETPAEIRAFRTLGADAVGMSTVPEVILARHAGLRTVAVSAITNLAEGMGGEELSHEQTLRNADVAARDLVRLVQRFAEDYARG</sequence>
<dbReference type="RefSeq" id="WP_202955922.1">
    <property type="nucleotide sequence ID" value="NZ_JAPCID010000069.1"/>
</dbReference>
<reference evidence="12" key="1">
    <citation type="submission" date="2022-10" db="EMBL/GenBank/DDBJ databases">
        <title>The WGS of Solirubrobacter sp. CPCC 204708.</title>
        <authorList>
            <person name="Jiang Z."/>
        </authorList>
    </citation>
    <scope>NUCLEOTIDE SEQUENCE</scope>
    <source>
        <strain evidence="12">CPCC 204708</strain>
    </source>
</reference>
<evidence type="ECO:0000313" key="12">
    <source>
        <dbReference type="EMBL" id="MDA0141919.1"/>
    </source>
</evidence>
<evidence type="ECO:0000256" key="8">
    <source>
        <dbReference type="ARBA" id="ARBA00022679"/>
    </source>
</evidence>
<protein>
    <recommendedName>
        <fullName evidence="6">Purine nucleoside phosphorylase</fullName>
        <ecNumber evidence="5">2.4.2.1</ecNumber>
    </recommendedName>
    <alternativeName>
        <fullName evidence="9">Inosine-guanosine phosphorylase</fullName>
    </alternativeName>
</protein>
<accession>A0ABT4RTL6</accession>
<comment type="function">
    <text evidence="1">The purine nucleoside phosphorylases catalyze the phosphorolytic breakdown of the N-glycosidic bond in the beta-(deoxy)ribonucleoside molecules, with the formation of the corresponding free purine bases and pentose-1-phosphate. Cleaves guanosine, inosine, 2'-deoxyguanosine and 2'-deoxyinosine.</text>
</comment>
<dbReference type="CDD" id="cd09009">
    <property type="entry name" value="PNP-EcPNPII_like"/>
    <property type="match status" value="1"/>
</dbReference>
<comment type="pathway">
    <text evidence="2">Purine metabolism; purine nucleoside salvage.</text>
</comment>
<evidence type="ECO:0000313" key="13">
    <source>
        <dbReference type="Proteomes" id="UP001147700"/>
    </source>
</evidence>
<dbReference type="NCBIfam" id="NF006054">
    <property type="entry name" value="PRK08202.1"/>
    <property type="match status" value="1"/>
</dbReference>
<organism evidence="12 13">
    <name type="scientific">Solirubrobacter deserti</name>
    <dbReference type="NCBI Taxonomy" id="2282478"/>
    <lineage>
        <taxon>Bacteria</taxon>
        <taxon>Bacillati</taxon>
        <taxon>Actinomycetota</taxon>
        <taxon>Thermoleophilia</taxon>
        <taxon>Solirubrobacterales</taxon>
        <taxon>Solirubrobacteraceae</taxon>
        <taxon>Solirubrobacter</taxon>
    </lineage>
</organism>
<dbReference type="Gene3D" id="3.40.50.1580">
    <property type="entry name" value="Nucleoside phosphorylase domain"/>
    <property type="match status" value="1"/>
</dbReference>
<dbReference type="InterPro" id="IPR011268">
    <property type="entry name" value="Purine_phosphorylase"/>
</dbReference>
<keyword evidence="7 12" id="KW-0328">Glycosyltransferase</keyword>
<dbReference type="NCBIfam" id="TIGR01697">
    <property type="entry name" value="PNPH-PUNA-XAPA"/>
    <property type="match status" value="1"/>
</dbReference>
<dbReference type="InterPro" id="IPR000845">
    <property type="entry name" value="Nucleoside_phosphorylase_d"/>
</dbReference>
<evidence type="ECO:0000256" key="7">
    <source>
        <dbReference type="ARBA" id="ARBA00022676"/>
    </source>
</evidence>
<dbReference type="PANTHER" id="PTHR11904">
    <property type="entry name" value="METHYLTHIOADENOSINE/PURINE NUCLEOSIDE PHOSPHORYLASE"/>
    <property type="match status" value="1"/>
</dbReference>
<evidence type="ECO:0000259" key="11">
    <source>
        <dbReference type="Pfam" id="PF01048"/>
    </source>
</evidence>
<dbReference type="SUPFAM" id="SSF53167">
    <property type="entry name" value="Purine and uridine phosphorylases"/>
    <property type="match status" value="1"/>
</dbReference>
<comment type="caution">
    <text evidence="12">The sequence shown here is derived from an EMBL/GenBank/DDBJ whole genome shotgun (WGS) entry which is preliminary data.</text>
</comment>
<dbReference type="GO" id="GO:0004731">
    <property type="term" value="F:purine-nucleoside phosphorylase activity"/>
    <property type="evidence" value="ECO:0007669"/>
    <property type="project" value="UniProtKB-EC"/>
</dbReference>
<feature type="domain" description="Nucleoside phosphorylase" evidence="11">
    <location>
        <begin position="2"/>
        <end position="248"/>
    </location>
</feature>
<evidence type="ECO:0000256" key="6">
    <source>
        <dbReference type="ARBA" id="ARBA00013834"/>
    </source>
</evidence>
<dbReference type="Proteomes" id="UP001147700">
    <property type="component" value="Unassembled WGS sequence"/>
</dbReference>
<evidence type="ECO:0000256" key="9">
    <source>
        <dbReference type="ARBA" id="ARBA00031036"/>
    </source>
</evidence>
<gene>
    <name evidence="12" type="ORF">OJ962_30805</name>
</gene>
<comment type="similarity">
    <text evidence="3">Belongs to the PNP/MTAP phosphorylase family.</text>
</comment>
<dbReference type="Pfam" id="PF01048">
    <property type="entry name" value="PNP_UDP_1"/>
    <property type="match status" value="1"/>
</dbReference>
<dbReference type="InterPro" id="IPR035994">
    <property type="entry name" value="Nucleoside_phosphorylase_sf"/>
</dbReference>
<dbReference type="NCBIfam" id="TIGR01698">
    <property type="entry name" value="PUNP"/>
    <property type="match status" value="1"/>
</dbReference>
<keyword evidence="13" id="KW-1185">Reference proteome</keyword>
<evidence type="ECO:0000256" key="3">
    <source>
        <dbReference type="ARBA" id="ARBA00006751"/>
    </source>
</evidence>
<dbReference type="PIRSF" id="PIRSF000477">
    <property type="entry name" value="PurNPase"/>
    <property type="match status" value="1"/>
</dbReference>
<comment type="subunit">
    <text evidence="4">Homotrimer.</text>
</comment>
<comment type="catalytic activity">
    <reaction evidence="10">
        <text>a purine 2'-deoxy-D-ribonucleoside + phosphate = a purine nucleobase + 2-deoxy-alpha-D-ribose 1-phosphate</text>
        <dbReference type="Rhea" id="RHEA:36431"/>
        <dbReference type="ChEBI" id="CHEBI:26386"/>
        <dbReference type="ChEBI" id="CHEBI:43474"/>
        <dbReference type="ChEBI" id="CHEBI:57259"/>
        <dbReference type="ChEBI" id="CHEBI:142361"/>
        <dbReference type="EC" id="2.4.2.1"/>
    </reaction>
</comment>
<evidence type="ECO:0000256" key="10">
    <source>
        <dbReference type="ARBA" id="ARBA00048556"/>
    </source>
</evidence>
<proteinExistence type="inferred from homology"/>
<evidence type="ECO:0000256" key="1">
    <source>
        <dbReference type="ARBA" id="ARBA00002678"/>
    </source>
</evidence>
<dbReference type="PANTHER" id="PTHR11904:SF9">
    <property type="entry name" value="PURINE NUCLEOSIDE PHOSPHORYLASE-RELATED"/>
    <property type="match status" value="1"/>
</dbReference>
<evidence type="ECO:0000256" key="4">
    <source>
        <dbReference type="ARBA" id="ARBA00011233"/>
    </source>
</evidence>
<dbReference type="EMBL" id="JAPCID010000069">
    <property type="protein sequence ID" value="MDA0141919.1"/>
    <property type="molecule type" value="Genomic_DNA"/>
</dbReference>
<keyword evidence="8 12" id="KW-0808">Transferase</keyword>
<name>A0ABT4RTL6_9ACTN</name>